<feature type="domain" description="BRCT" evidence="2">
    <location>
        <begin position="175"/>
        <end position="267"/>
    </location>
</feature>
<evidence type="ECO:0000313" key="3">
    <source>
        <dbReference type="EMBL" id="VDN52929.1"/>
    </source>
</evidence>
<dbReference type="SMART" id="SM00292">
    <property type="entry name" value="BRCT"/>
    <property type="match status" value="2"/>
</dbReference>
<dbReference type="Gene3D" id="3.40.50.10190">
    <property type="entry name" value="BRCT domain"/>
    <property type="match status" value="3"/>
</dbReference>
<dbReference type="WBParaSite" id="DME_0000916501-mRNA-1">
    <property type="protein sequence ID" value="DME_0000916501-mRNA-1"/>
    <property type="gene ID" value="DME_0000916501"/>
</dbReference>
<dbReference type="AlphaFoldDB" id="A0A0N4UMS4"/>
<evidence type="ECO:0000259" key="2">
    <source>
        <dbReference type="PROSITE" id="PS50172"/>
    </source>
</evidence>
<protein>
    <submittedName>
        <fullName evidence="6">BRCT domain-containing protein</fullName>
    </submittedName>
</protein>
<sequence length="283" mass="32836">MLDPKWITTEECMTKTKRLNEIFILPSFHGRVFEHLLSIKSRIYGAIVARTCLKKMERLPKSVHPILSFTLKGAMICFTDISHAVRLCVNFYLVLKHLVKQMALVKYMGGSVSRNFTRKVTHLVAHSHATNSKKYSVAAHNKIPLMTAKWIEDAWKTACSRNNISFLDAKIIKKYRLRLFAGCKNFLKLVPFKKMTCSGIDGEERKKIARIIERHGGIYAGDMERSSSTHLLICKASGEKYNVARKWGWEVIKIVHKRWLGHCLRRKTFSFQHLVEYQWQINI</sequence>
<accession>A0A0N4UMS4</accession>
<dbReference type="InterPro" id="IPR059215">
    <property type="entry name" value="BRCT2_TopBP1-like"/>
</dbReference>
<dbReference type="EMBL" id="UYYG01000088">
    <property type="protein sequence ID" value="VDN52929.1"/>
    <property type="molecule type" value="Genomic_DNA"/>
</dbReference>
<keyword evidence="1" id="KW-0677">Repeat</keyword>
<evidence type="ECO:0000313" key="5">
    <source>
        <dbReference type="Proteomes" id="UP000274756"/>
    </source>
</evidence>
<dbReference type="STRING" id="318479.A0A0N4UMS4"/>
<dbReference type="InterPro" id="IPR036420">
    <property type="entry name" value="BRCT_dom_sf"/>
</dbReference>
<dbReference type="GO" id="GO:0007095">
    <property type="term" value="P:mitotic G2 DNA damage checkpoint signaling"/>
    <property type="evidence" value="ECO:0007669"/>
    <property type="project" value="TreeGrafter"/>
</dbReference>
<dbReference type="Proteomes" id="UP000038040">
    <property type="component" value="Unplaced"/>
</dbReference>
<dbReference type="CDD" id="cd17731">
    <property type="entry name" value="BRCT_TopBP1_rpt2_like"/>
    <property type="match status" value="1"/>
</dbReference>
<reference evidence="6" key="1">
    <citation type="submission" date="2017-02" db="UniProtKB">
        <authorList>
            <consortium name="WormBaseParasite"/>
        </authorList>
    </citation>
    <scope>IDENTIFICATION</scope>
</reference>
<dbReference type="InterPro" id="IPR001357">
    <property type="entry name" value="BRCT_dom"/>
</dbReference>
<gene>
    <name evidence="3" type="ORF">DME_LOCUS2902</name>
</gene>
<evidence type="ECO:0000313" key="4">
    <source>
        <dbReference type="Proteomes" id="UP000038040"/>
    </source>
</evidence>
<evidence type="ECO:0000313" key="6">
    <source>
        <dbReference type="WBParaSite" id="DME_0000916501-mRNA-1"/>
    </source>
</evidence>
<dbReference type="Proteomes" id="UP000274756">
    <property type="component" value="Unassembled WGS sequence"/>
</dbReference>
<feature type="domain" description="BRCT" evidence="2">
    <location>
        <begin position="104"/>
        <end position="153"/>
    </location>
</feature>
<dbReference type="PANTHER" id="PTHR13561">
    <property type="entry name" value="DNA REPLICATION REGULATOR DPB11-RELATED"/>
    <property type="match status" value="1"/>
</dbReference>
<keyword evidence="5" id="KW-1185">Reference proteome</keyword>
<dbReference type="Pfam" id="PF12738">
    <property type="entry name" value="PTCB-BRCT"/>
    <property type="match status" value="2"/>
</dbReference>
<dbReference type="SUPFAM" id="SSF52113">
    <property type="entry name" value="BRCT domain"/>
    <property type="match status" value="2"/>
</dbReference>
<dbReference type="GO" id="GO:0006270">
    <property type="term" value="P:DNA replication initiation"/>
    <property type="evidence" value="ECO:0007669"/>
    <property type="project" value="TreeGrafter"/>
</dbReference>
<reference evidence="3 5" key="2">
    <citation type="submission" date="2018-11" db="EMBL/GenBank/DDBJ databases">
        <authorList>
            <consortium name="Pathogen Informatics"/>
        </authorList>
    </citation>
    <scope>NUCLEOTIDE SEQUENCE [LARGE SCALE GENOMIC DNA]</scope>
</reference>
<dbReference type="PROSITE" id="PS50172">
    <property type="entry name" value="BRCT"/>
    <property type="match status" value="2"/>
</dbReference>
<dbReference type="OrthoDB" id="251770at2759"/>
<proteinExistence type="predicted"/>
<name>A0A0N4UMS4_DRAME</name>
<evidence type="ECO:0000256" key="1">
    <source>
        <dbReference type="ARBA" id="ARBA00022737"/>
    </source>
</evidence>
<dbReference type="GO" id="GO:0033314">
    <property type="term" value="P:mitotic DNA replication checkpoint signaling"/>
    <property type="evidence" value="ECO:0007669"/>
    <property type="project" value="TreeGrafter"/>
</dbReference>
<organism evidence="4 6">
    <name type="scientific">Dracunculus medinensis</name>
    <name type="common">Guinea worm</name>
    <dbReference type="NCBI Taxonomy" id="318479"/>
    <lineage>
        <taxon>Eukaryota</taxon>
        <taxon>Metazoa</taxon>
        <taxon>Ecdysozoa</taxon>
        <taxon>Nematoda</taxon>
        <taxon>Chromadorea</taxon>
        <taxon>Rhabditida</taxon>
        <taxon>Spirurina</taxon>
        <taxon>Dracunculoidea</taxon>
        <taxon>Dracunculidae</taxon>
        <taxon>Dracunculus</taxon>
    </lineage>
</organism>
<dbReference type="PANTHER" id="PTHR13561:SF20">
    <property type="entry name" value="DNA TOPOISOMERASE 2-BINDING PROTEIN 1"/>
    <property type="match status" value="1"/>
</dbReference>